<dbReference type="Proteomes" id="UP001596542">
    <property type="component" value="Unassembled WGS sequence"/>
</dbReference>
<comment type="subcellular location">
    <subcellularLocation>
        <location evidence="1">Cell membrane</location>
        <topology evidence="1">Multi-pass membrane protein</topology>
    </subcellularLocation>
</comment>
<evidence type="ECO:0000256" key="2">
    <source>
        <dbReference type="ARBA" id="ARBA00008821"/>
    </source>
</evidence>
<evidence type="ECO:0000256" key="9">
    <source>
        <dbReference type="SAM" id="Phobius"/>
    </source>
</evidence>
<dbReference type="InterPro" id="IPR017588">
    <property type="entry name" value="UacT-like"/>
</dbReference>
<organism evidence="10 11">
    <name type="scientific">Herminiimonas glaciei</name>
    <dbReference type="NCBI Taxonomy" id="523788"/>
    <lineage>
        <taxon>Bacteria</taxon>
        <taxon>Pseudomonadati</taxon>
        <taxon>Pseudomonadota</taxon>
        <taxon>Betaproteobacteria</taxon>
        <taxon>Burkholderiales</taxon>
        <taxon>Oxalobacteraceae</taxon>
        <taxon>Herminiimonas</taxon>
    </lineage>
</organism>
<feature type="transmembrane region" description="Helical" evidence="9">
    <location>
        <begin position="172"/>
        <end position="188"/>
    </location>
</feature>
<evidence type="ECO:0000256" key="4">
    <source>
        <dbReference type="ARBA" id="ARBA00022475"/>
    </source>
</evidence>
<dbReference type="NCBIfam" id="NF037981">
    <property type="entry name" value="NCS2_1"/>
    <property type="match status" value="1"/>
</dbReference>
<keyword evidence="6 9" id="KW-1133">Transmembrane helix</keyword>
<dbReference type="RefSeq" id="WP_382269849.1">
    <property type="nucleotide sequence ID" value="NZ_JBHTBU010000001.1"/>
</dbReference>
<evidence type="ECO:0000256" key="6">
    <source>
        <dbReference type="ARBA" id="ARBA00022989"/>
    </source>
</evidence>
<keyword evidence="5 9" id="KW-0812">Transmembrane</keyword>
<evidence type="ECO:0000313" key="11">
    <source>
        <dbReference type="Proteomes" id="UP001596542"/>
    </source>
</evidence>
<dbReference type="Pfam" id="PF00860">
    <property type="entry name" value="Xan_ur_permease"/>
    <property type="match status" value="1"/>
</dbReference>
<dbReference type="PANTHER" id="PTHR42810:SF4">
    <property type="entry name" value="URIC ACID TRANSPORTER UACT"/>
    <property type="match status" value="1"/>
</dbReference>
<feature type="transmembrane region" description="Helical" evidence="9">
    <location>
        <begin position="408"/>
        <end position="431"/>
    </location>
</feature>
<feature type="transmembrane region" description="Helical" evidence="9">
    <location>
        <begin position="51"/>
        <end position="72"/>
    </location>
</feature>
<feature type="transmembrane region" description="Helical" evidence="9">
    <location>
        <begin position="195"/>
        <end position="214"/>
    </location>
</feature>
<proteinExistence type="inferred from homology"/>
<reference evidence="11" key="1">
    <citation type="journal article" date="2019" name="Int. J. Syst. Evol. Microbiol.">
        <title>The Global Catalogue of Microorganisms (GCM) 10K type strain sequencing project: providing services to taxonomists for standard genome sequencing and annotation.</title>
        <authorList>
            <consortium name="The Broad Institute Genomics Platform"/>
            <consortium name="The Broad Institute Genome Sequencing Center for Infectious Disease"/>
            <person name="Wu L."/>
            <person name="Ma J."/>
        </authorList>
    </citation>
    <scope>NUCLEOTIDE SEQUENCE [LARGE SCALE GENOMIC DNA]</scope>
    <source>
        <strain evidence="11">KACC 12508</strain>
    </source>
</reference>
<feature type="transmembrane region" description="Helical" evidence="9">
    <location>
        <begin position="27"/>
        <end position="45"/>
    </location>
</feature>
<dbReference type="InterPro" id="IPR006043">
    <property type="entry name" value="NCS2"/>
</dbReference>
<gene>
    <name evidence="10" type="ORF">ACFQPC_01305</name>
</gene>
<feature type="transmembrane region" description="Helical" evidence="9">
    <location>
        <begin position="346"/>
        <end position="370"/>
    </location>
</feature>
<evidence type="ECO:0000256" key="8">
    <source>
        <dbReference type="SAM" id="MobiDB-lite"/>
    </source>
</evidence>
<dbReference type="EMBL" id="JBHTBU010000001">
    <property type="protein sequence ID" value="MFC7286661.1"/>
    <property type="molecule type" value="Genomic_DNA"/>
</dbReference>
<keyword evidence="4" id="KW-1003">Cell membrane</keyword>
<evidence type="ECO:0000256" key="7">
    <source>
        <dbReference type="ARBA" id="ARBA00023136"/>
    </source>
</evidence>
<feature type="region of interest" description="Disordered" evidence="8">
    <location>
        <begin position="440"/>
        <end position="464"/>
    </location>
</feature>
<comment type="caution">
    <text evidence="10">The sequence shown here is derived from an EMBL/GenBank/DDBJ whole genome shotgun (WGS) entry which is preliminary data.</text>
</comment>
<keyword evidence="7 9" id="KW-0472">Membrane</keyword>
<evidence type="ECO:0000256" key="3">
    <source>
        <dbReference type="ARBA" id="ARBA00022448"/>
    </source>
</evidence>
<name>A0ABW2I6R5_9BURK</name>
<dbReference type="PANTHER" id="PTHR42810">
    <property type="entry name" value="PURINE PERMEASE C1399.01C-RELATED"/>
    <property type="match status" value="1"/>
</dbReference>
<comment type="similarity">
    <text evidence="2">Belongs to the nucleobase:cation symporter-2 (NCS2) (TC 2.A.40) family.</text>
</comment>
<evidence type="ECO:0000313" key="10">
    <source>
        <dbReference type="EMBL" id="MFC7286661.1"/>
    </source>
</evidence>
<feature type="transmembrane region" description="Helical" evidence="9">
    <location>
        <begin position="84"/>
        <end position="104"/>
    </location>
</feature>
<accession>A0ABW2I6R5</accession>
<feature type="transmembrane region" description="Helical" evidence="9">
    <location>
        <begin position="110"/>
        <end position="132"/>
    </location>
</feature>
<evidence type="ECO:0000256" key="5">
    <source>
        <dbReference type="ARBA" id="ARBA00022692"/>
    </source>
</evidence>
<dbReference type="NCBIfam" id="TIGR00801">
    <property type="entry name" value="ncs2"/>
    <property type="match status" value="1"/>
</dbReference>
<keyword evidence="11" id="KW-1185">Reference proteome</keyword>
<sequence length="464" mass="48358">MDARSGMDEINVCPPLGRTAALGLQHLLVMYAGAVTVPLIVGGALKLPAEQIAMLINADLLCCGLISILQSLGIGKWIGIRLPVMMGVSYAGIAPMIAIAYSPGLGLPGLYGAIIGAGLLCLLLVPLIIRALPLFPPLVTGSTLLALGTSLLGVAITWAGGGYGAADFGHPFYISVAALVLVVTLLVARFGRGFLANIAILIGIAAGTLVAVLFGDVHFSGVEATPWVAMVRPFQFGMPTFDPVAIITMALVVVITMVESIGLFFSLGEILGRKISRDEFTRGLRADALGATIGGVFNTFPYTSYAQNIGLVGITGVRSRYVCVAAGIFLIMLGLLPKLAHLVASIPHYVLGGAAIAMFGMVAGSGVRILQSVDFRHNRHNTLILAISLGVGMIPTMSPKFFSAFPDFMTPLLHSGVLLTVITAMLLNVLFNGARQLQQEDSATPSARGDAPAAPLAPQSHQSH</sequence>
<dbReference type="NCBIfam" id="TIGR03173">
    <property type="entry name" value="pbuX"/>
    <property type="match status" value="1"/>
</dbReference>
<feature type="transmembrane region" description="Helical" evidence="9">
    <location>
        <begin position="244"/>
        <end position="267"/>
    </location>
</feature>
<feature type="transmembrane region" description="Helical" evidence="9">
    <location>
        <begin position="321"/>
        <end position="340"/>
    </location>
</feature>
<evidence type="ECO:0000256" key="1">
    <source>
        <dbReference type="ARBA" id="ARBA00004651"/>
    </source>
</evidence>
<feature type="transmembrane region" description="Helical" evidence="9">
    <location>
        <begin position="382"/>
        <end position="402"/>
    </location>
</feature>
<keyword evidence="3" id="KW-0813">Transport</keyword>
<protein>
    <submittedName>
        <fullName evidence="10">Nucleobase:cation symporter-2 family protein</fullName>
    </submittedName>
</protein>
<feature type="transmembrane region" description="Helical" evidence="9">
    <location>
        <begin position="144"/>
        <end position="166"/>
    </location>
</feature>
<dbReference type="InterPro" id="IPR006042">
    <property type="entry name" value="Xan_ur_permease"/>
</dbReference>